<dbReference type="InterPro" id="IPR036505">
    <property type="entry name" value="Amidase/PGRP_sf"/>
</dbReference>
<keyword evidence="3" id="KW-0732">Signal</keyword>
<dbReference type="RefSeq" id="WP_186812647.1">
    <property type="nucleotide sequence ID" value="NZ_BJWG01000007.1"/>
</dbReference>
<dbReference type="SUPFAM" id="SSF55846">
    <property type="entry name" value="N-acetylmuramoyl-L-alanine amidase-like"/>
    <property type="match status" value="1"/>
</dbReference>
<dbReference type="InterPro" id="IPR002502">
    <property type="entry name" value="Amidase_domain"/>
</dbReference>
<evidence type="ECO:0008006" key="8">
    <source>
        <dbReference type="Google" id="ProtNLM"/>
    </source>
</evidence>
<gene>
    <name evidence="6" type="ORF">CCO02nite_18210</name>
</gene>
<evidence type="ECO:0000313" key="7">
    <source>
        <dbReference type="Proteomes" id="UP000321720"/>
    </source>
</evidence>
<comment type="caution">
    <text evidence="6">The sequence shown here is derived from an EMBL/GenBank/DDBJ whole genome shotgun (WGS) entry which is preliminary data.</text>
</comment>
<reference evidence="6 7" key="1">
    <citation type="submission" date="2019-07" db="EMBL/GenBank/DDBJ databases">
        <title>Whole genome shotgun sequence of Cellulomonas composti NBRC 100758.</title>
        <authorList>
            <person name="Hosoyama A."/>
            <person name="Uohara A."/>
            <person name="Ohji S."/>
            <person name="Ichikawa N."/>
        </authorList>
    </citation>
    <scope>NUCLEOTIDE SEQUENCE [LARGE SCALE GENOMIC DNA]</scope>
    <source>
        <strain evidence="6 7">NBRC 100758</strain>
    </source>
</reference>
<dbReference type="SMART" id="SM00701">
    <property type="entry name" value="PGRP"/>
    <property type="match status" value="1"/>
</dbReference>
<evidence type="ECO:0000256" key="3">
    <source>
        <dbReference type="SAM" id="SignalP"/>
    </source>
</evidence>
<feature type="domain" description="N-acetylmuramoyl-L-alanine amidase" evidence="4">
    <location>
        <begin position="232"/>
        <end position="397"/>
    </location>
</feature>
<feature type="region of interest" description="Disordered" evidence="2">
    <location>
        <begin position="138"/>
        <end position="168"/>
    </location>
</feature>
<dbReference type="Proteomes" id="UP000321720">
    <property type="component" value="Unassembled WGS sequence"/>
</dbReference>
<sequence length="817" mass="83979">MRRRTLTAVVAALVTALVATPASAGADAGAAAVLDPTPVATSASATVPVAADSTSRTTSLPLAGIDRASLPDLSLPVEVEPSDGTLGPQSRLGTLAVLTPASTTAGFDVLGVTWSDQRADVTRVLVRTREAGTWSDWTPVDLDAEQPDAGTPEAATNRPGTEPMVRSGSDGLQVRVETATGAAPAGLAATLVDVGLEQAAREGTTLVPSESGLAPSRLAPSLVTRAQWHADESLRKPILWNSTIKAVVVHHTVNSNTYSQAQAPALVRGIYLYHIKGRGWSDVGYHFLVDRFGTVYEGRAGSIDKIPLGVHSGGFNTDTIGIAMIGDFTSYTPPDAALRSVAQVAAWKLATYGRDPLGTAILTAREGSTHPIRKPGWTGPLPTIMGHRDAGSTACPGQLLYNRLNLVRDYAAQQVQRAQARVATAAGPPGTPLVAEVYGVRSESWTATVRSVCDATVVRTLAGAGRGWAPVSWDQRLGDGTQAPAGVYEVQITHLGVTDSVFVEALPKGGSGGEACGIARWGGADRWATAAAIGRLAQRTSDEVVLVAGTQSSIVDGLVAAPFARWRSAPVLLSEQDALPAATVAEIKRRSPSTVWLVGGKGVLGPKLVKQLRKLGVDEVRRIAGADRYGTAAAVAARMPASSSAVVASGAQANLVDAATVGGAAAAREMPIVLTAPHNLPAVSRDVLTKRGVRDVTIVGGTGAVSDGVADALRSSLGADVRRLAGDDRYGTALATASAFAEKVGTARVTVANGADSSLIDSVTAGALGRLALIVPFTGDARVTAWLDKNAVTTVDVVGGAGVVPPSTVAEFARAMR</sequence>
<feature type="domain" description="Peptidoglycan recognition protein family" evidence="5">
    <location>
        <begin position="220"/>
        <end position="368"/>
    </location>
</feature>
<dbReference type="EMBL" id="BJWG01000007">
    <property type="protein sequence ID" value="GEL95163.1"/>
    <property type="molecule type" value="Genomic_DNA"/>
</dbReference>
<name>A0A511JBT2_9CELL</name>
<dbReference type="Gene3D" id="3.40.50.12090">
    <property type="match status" value="1"/>
</dbReference>
<dbReference type="CDD" id="cd06583">
    <property type="entry name" value="PGRP"/>
    <property type="match status" value="1"/>
</dbReference>
<dbReference type="InterPro" id="IPR015510">
    <property type="entry name" value="PGRP"/>
</dbReference>
<dbReference type="Pfam" id="PF04122">
    <property type="entry name" value="CW_binding_2"/>
    <property type="match status" value="3"/>
</dbReference>
<dbReference type="AlphaFoldDB" id="A0A511JBT2"/>
<keyword evidence="7" id="KW-1185">Reference proteome</keyword>
<protein>
    <recommendedName>
        <fullName evidence="8">Peptidoglycan recognition protein family domain-containing protein</fullName>
    </recommendedName>
</protein>
<evidence type="ECO:0000259" key="4">
    <source>
        <dbReference type="SMART" id="SM00644"/>
    </source>
</evidence>
<dbReference type="GO" id="GO:0008745">
    <property type="term" value="F:N-acetylmuramoyl-L-alanine amidase activity"/>
    <property type="evidence" value="ECO:0007669"/>
    <property type="project" value="InterPro"/>
</dbReference>
<comment type="similarity">
    <text evidence="1">Belongs to the N-acetylmuramoyl-L-alanine amidase 2 family.</text>
</comment>
<accession>A0A511JBT2</accession>
<dbReference type="PANTHER" id="PTHR11022">
    <property type="entry name" value="PEPTIDOGLYCAN RECOGNITION PROTEIN"/>
    <property type="match status" value="1"/>
</dbReference>
<dbReference type="InterPro" id="IPR007253">
    <property type="entry name" value="Cell_wall-bd_2"/>
</dbReference>
<evidence type="ECO:0000259" key="5">
    <source>
        <dbReference type="SMART" id="SM00701"/>
    </source>
</evidence>
<feature type="chain" id="PRO_5022104966" description="Peptidoglycan recognition protein family domain-containing protein" evidence="3">
    <location>
        <begin position="25"/>
        <end position="817"/>
    </location>
</feature>
<proteinExistence type="inferred from homology"/>
<dbReference type="GO" id="GO:0008270">
    <property type="term" value="F:zinc ion binding"/>
    <property type="evidence" value="ECO:0007669"/>
    <property type="project" value="InterPro"/>
</dbReference>
<evidence type="ECO:0000256" key="1">
    <source>
        <dbReference type="ARBA" id="ARBA00007553"/>
    </source>
</evidence>
<dbReference type="SMART" id="SM00644">
    <property type="entry name" value="Ami_2"/>
    <property type="match status" value="1"/>
</dbReference>
<dbReference type="Pfam" id="PF01510">
    <property type="entry name" value="Amidase_2"/>
    <property type="match status" value="1"/>
</dbReference>
<evidence type="ECO:0000256" key="2">
    <source>
        <dbReference type="SAM" id="MobiDB-lite"/>
    </source>
</evidence>
<dbReference type="Gene3D" id="3.40.80.10">
    <property type="entry name" value="Peptidoglycan recognition protein-like"/>
    <property type="match status" value="1"/>
</dbReference>
<feature type="signal peptide" evidence="3">
    <location>
        <begin position="1"/>
        <end position="24"/>
    </location>
</feature>
<dbReference type="GO" id="GO:0009253">
    <property type="term" value="P:peptidoglycan catabolic process"/>
    <property type="evidence" value="ECO:0007669"/>
    <property type="project" value="InterPro"/>
</dbReference>
<dbReference type="PANTHER" id="PTHR11022:SF41">
    <property type="entry name" value="PEPTIDOGLYCAN-RECOGNITION PROTEIN LC-RELATED"/>
    <property type="match status" value="1"/>
</dbReference>
<evidence type="ECO:0000313" key="6">
    <source>
        <dbReference type="EMBL" id="GEL95163.1"/>
    </source>
</evidence>
<organism evidence="6 7">
    <name type="scientific">Cellulomonas composti</name>
    <dbReference type="NCBI Taxonomy" id="266130"/>
    <lineage>
        <taxon>Bacteria</taxon>
        <taxon>Bacillati</taxon>
        <taxon>Actinomycetota</taxon>
        <taxon>Actinomycetes</taxon>
        <taxon>Micrococcales</taxon>
        <taxon>Cellulomonadaceae</taxon>
        <taxon>Cellulomonas</taxon>
    </lineage>
</organism>
<dbReference type="InterPro" id="IPR006619">
    <property type="entry name" value="PGRP_domain_met/bac"/>
</dbReference>